<keyword evidence="11" id="KW-0418">Kinase</keyword>
<reference evidence="11 12" key="1">
    <citation type="submission" date="2018-04" db="EMBL/GenBank/DDBJ databases">
        <authorList>
            <person name="Zhang X."/>
            <person name="Yuan J."/>
            <person name="Li F."/>
            <person name="Xiang J."/>
        </authorList>
    </citation>
    <scope>NUCLEOTIDE SEQUENCE [LARGE SCALE GENOMIC DNA]</scope>
    <source>
        <tissue evidence="11">Muscle</tissue>
    </source>
</reference>
<dbReference type="PANTHER" id="PTHR12450">
    <property type="entry name" value="DENTIN MATRIX PROTEIN 4 PROTEIN FAM20"/>
    <property type="match status" value="1"/>
</dbReference>
<feature type="chain" id="PRO_5019415655" evidence="9">
    <location>
        <begin position="21"/>
        <end position="434"/>
    </location>
</feature>
<keyword evidence="12" id="KW-1185">Reference proteome</keyword>
<keyword evidence="5" id="KW-0325">Glycoprotein</keyword>
<reference evidence="11 12" key="2">
    <citation type="submission" date="2019-01" db="EMBL/GenBank/DDBJ databases">
        <title>The decoding of complex shrimp genome reveals the adaptation for benthos swimmer, frequently molting mechanism and breeding impact on genome.</title>
        <authorList>
            <person name="Sun Y."/>
            <person name="Gao Y."/>
            <person name="Yu Y."/>
        </authorList>
    </citation>
    <scope>NUCLEOTIDE SEQUENCE [LARGE SCALE GENOMIC DNA]</scope>
    <source>
        <tissue evidence="11">Muscle</tissue>
    </source>
</reference>
<dbReference type="STRING" id="6689.A0A423T7J9"/>
<dbReference type="AlphaFoldDB" id="A0A423T7J9"/>
<keyword evidence="9" id="KW-0732">Signal</keyword>
<dbReference type="Pfam" id="PF06702">
    <property type="entry name" value="Fam20C"/>
    <property type="match status" value="2"/>
</dbReference>
<feature type="binding site" evidence="7">
    <location>
        <begin position="279"/>
        <end position="282"/>
    </location>
    <ligand>
        <name>ATP</name>
        <dbReference type="ChEBI" id="CHEBI:30616"/>
    </ligand>
</feature>
<feature type="binding site" evidence="7">
    <location>
        <position position="179"/>
    </location>
    <ligand>
        <name>ATP</name>
        <dbReference type="ChEBI" id="CHEBI:30616"/>
    </ligand>
</feature>
<accession>A0A423T7J9</accession>
<proteinExistence type="inferred from homology"/>
<dbReference type="Proteomes" id="UP000283509">
    <property type="component" value="Unassembled WGS sequence"/>
</dbReference>
<feature type="signal peptide" evidence="9">
    <location>
        <begin position="1"/>
        <end position="20"/>
    </location>
</feature>
<dbReference type="GO" id="GO:0016773">
    <property type="term" value="F:phosphotransferase activity, alcohol group as acceptor"/>
    <property type="evidence" value="ECO:0007669"/>
    <property type="project" value="TreeGrafter"/>
</dbReference>
<sequence length="434" mass="48623">MLRFLKYVFSFLSLTTLLYLCRVGKDHVAVDKSSLLAAGEGNPSALPEKVFRRGEIYAVREIEVSPKERTKRPGLRMLSRLYAHRPSVEADYPSTSPDLMPFIETLKRDMTVKGVTKYPWALARKWSNSKSLIPESAPGLGDVLAAMATAPITAADICDDGTQVKILLKLQGYQKVLFKPKSYPRTAVIYGKNSGSDRHFGEIAAFNVGRLLGLQTLPAAVGRKVLLTEEVIPVSSRELAETFYVNEKNQTCLHARCPRCNPNRISCSDHNDAMEGAVIMWLPEHLRVSEKMFAWRHYYKRKELVEWEKDEHFCDSVLHSDQGKLLLDLVDMSVLDFLIQNTDRHHYLQATEDPSASVLLVDHGKRLRAATHARLVLLSGGGLSRALRELLRLDPLAPVLADAHLRALDRRLAHVLAALSACSERNGGWHNVLS</sequence>
<keyword evidence="8" id="KW-0464">Manganese</keyword>
<organism evidence="11 12">
    <name type="scientific">Penaeus vannamei</name>
    <name type="common">Whiteleg shrimp</name>
    <name type="synonym">Litopenaeus vannamei</name>
    <dbReference type="NCBI Taxonomy" id="6689"/>
    <lineage>
        <taxon>Eukaryota</taxon>
        <taxon>Metazoa</taxon>
        <taxon>Ecdysozoa</taxon>
        <taxon>Arthropoda</taxon>
        <taxon>Crustacea</taxon>
        <taxon>Multicrustacea</taxon>
        <taxon>Malacostraca</taxon>
        <taxon>Eumalacostraca</taxon>
        <taxon>Eucarida</taxon>
        <taxon>Decapoda</taxon>
        <taxon>Dendrobranchiata</taxon>
        <taxon>Penaeoidea</taxon>
        <taxon>Penaeidae</taxon>
        <taxon>Penaeus</taxon>
    </lineage>
</organism>
<dbReference type="GO" id="GO:0016301">
    <property type="term" value="F:kinase activity"/>
    <property type="evidence" value="ECO:0007669"/>
    <property type="project" value="UniProtKB-KW"/>
</dbReference>
<comment type="cofactor">
    <cofactor evidence="8">
        <name>Mn(2+)</name>
        <dbReference type="ChEBI" id="CHEBI:29035"/>
    </cofactor>
</comment>
<evidence type="ECO:0000256" key="1">
    <source>
        <dbReference type="ARBA" id="ARBA00004555"/>
    </source>
</evidence>
<evidence type="ECO:0000313" key="12">
    <source>
        <dbReference type="Proteomes" id="UP000283509"/>
    </source>
</evidence>
<keyword evidence="3" id="KW-0333">Golgi apparatus</keyword>
<keyword evidence="8" id="KW-0479">Metal-binding</keyword>
<evidence type="ECO:0000256" key="5">
    <source>
        <dbReference type="ARBA" id="ARBA00023180"/>
    </source>
</evidence>
<evidence type="ECO:0000313" key="11">
    <source>
        <dbReference type="EMBL" id="ROT72431.1"/>
    </source>
</evidence>
<dbReference type="OrthoDB" id="8583677at2759"/>
<dbReference type="GO" id="GO:0005794">
    <property type="term" value="C:Golgi apparatus"/>
    <property type="evidence" value="ECO:0007669"/>
    <property type="project" value="UniProtKB-SubCell"/>
</dbReference>
<evidence type="ECO:0000256" key="3">
    <source>
        <dbReference type="ARBA" id="ARBA00023034"/>
    </source>
</evidence>
<feature type="binding site" evidence="7">
    <location>
        <position position="163"/>
    </location>
    <ligand>
        <name>ATP</name>
        <dbReference type="ChEBI" id="CHEBI:30616"/>
    </ligand>
</feature>
<keyword evidence="11" id="KW-0808">Transferase</keyword>
<dbReference type="GO" id="GO:0046872">
    <property type="term" value="F:metal ion binding"/>
    <property type="evidence" value="ECO:0007669"/>
    <property type="project" value="UniProtKB-KW"/>
</dbReference>
<comment type="subcellular location">
    <subcellularLocation>
        <location evidence="1">Golgi apparatus</location>
    </subcellularLocation>
</comment>
<feature type="domain" description="FAM20 C-terminal" evidence="10">
    <location>
        <begin position="367"/>
        <end position="427"/>
    </location>
</feature>
<evidence type="ECO:0000256" key="4">
    <source>
        <dbReference type="ARBA" id="ARBA00023157"/>
    </source>
</evidence>
<dbReference type="InterPro" id="IPR009581">
    <property type="entry name" value="FAM20_C"/>
</dbReference>
<dbReference type="PANTHER" id="PTHR12450:SF14">
    <property type="entry name" value="GLYCOSAMINOGLYCAN XYLOSYLKINASE"/>
    <property type="match status" value="1"/>
</dbReference>
<name>A0A423T7J9_PENVA</name>
<evidence type="ECO:0000256" key="6">
    <source>
        <dbReference type="PIRSR" id="PIRSR624869-1"/>
    </source>
</evidence>
<comment type="similarity">
    <text evidence="2">Belongs to the FAM20 family.</text>
</comment>
<evidence type="ECO:0000256" key="7">
    <source>
        <dbReference type="PIRSR" id="PIRSR624869-2"/>
    </source>
</evidence>
<evidence type="ECO:0000259" key="10">
    <source>
        <dbReference type="Pfam" id="PF06702"/>
    </source>
</evidence>
<protein>
    <submittedName>
        <fullName evidence="11">Glycosaminoglycan xylosylkinase</fullName>
    </submittedName>
</protein>
<evidence type="ECO:0000256" key="2">
    <source>
        <dbReference type="ARBA" id="ARBA00006557"/>
    </source>
</evidence>
<dbReference type="EMBL" id="QCYY01002158">
    <property type="protein sequence ID" value="ROT72431.1"/>
    <property type="molecule type" value="Genomic_DNA"/>
</dbReference>
<feature type="binding site" evidence="7">
    <location>
        <position position="362"/>
    </location>
    <ligand>
        <name>ATP</name>
        <dbReference type="ChEBI" id="CHEBI:30616"/>
    </ligand>
</feature>
<comment type="caution">
    <text evidence="11">The sequence shown here is derived from an EMBL/GenBank/DDBJ whole genome shotgun (WGS) entry which is preliminary data.</text>
</comment>
<feature type="domain" description="FAM20 C-terminal" evidence="10">
    <location>
        <begin position="243"/>
        <end position="366"/>
    </location>
</feature>
<feature type="binding site" evidence="8">
    <location>
        <position position="362"/>
    </location>
    <ligand>
        <name>Mn(2+)</name>
        <dbReference type="ChEBI" id="CHEBI:29035"/>
    </ligand>
</feature>
<feature type="binding site" evidence="8">
    <location>
        <position position="197"/>
    </location>
    <ligand>
        <name>Mn(2+)</name>
        <dbReference type="ChEBI" id="CHEBI:29035"/>
    </ligand>
</feature>
<gene>
    <name evidence="11" type="ORF">C7M84_009196</name>
</gene>
<evidence type="ECO:0000256" key="8">
    <source>
        <dbReference type="PIRSR" id="PIRSR624869-3"/>
    </source>
</evidence>
<keyword evidence="4" id="KW-1015">Disulfide bond</keyword>
<dbReference type="GO" id="GO:0005524">
    <property type="term" value="F:ATP binding"/>
    <property type="evidence" value="ECO:0007669"/>
    <property type="project" value="UniProtKB-KW"/>
</dbReference>
<evidence type="ECO:0000256" key="9">
    <source>
        <dbReference type="SAM" id="SignalP"/>
    </source>
</evidence>
<keyword evidence="7" id="KW-0547">Nucleotide-binding</keyword>
<keyword evidence="7" id="KW-0067">ATP-binding</keyword>
<dbReference type="InterPro" id="IPR024869">
    <property type="entry name" value="FAM20"/>
</dbReference>
<feature type="active site" evidence="6">
    <location>
        <position position="343"/>
    </location>
</feature>